<dbReference type="AlphaFoldDB" id="A0A174TTH2"/>
<dbReference type="GO" id="GO:0005524">
    <property type="term" value="F:ATP binding"/>
    <property type="evidence" value="ECO:0007669"/>
    <property type="project" value="InterPro"/>
</dbReference>
<organism evidence="2 3">
    <name type="scientific">Enterocloster clostridioformis</name>
    <dbReference type="NCBI Taxonomy" id="1531"/>
    <lineage>
        <taxon>Bacteria</taxon>
        <taxon>Bacillati</taxon>
        <taxon>Bacillota</taxon>
        <taxon>Clostridia</taxon>
        <taxon>Lachnospirales</taxon>
        <taxon>Lachnospiraceae</taxon>
        <taxon>Enterocloster</taxon>
    </lineage>
</organism>
<accession>A0A174TTH2</accession>
<dbReference type="InterPro" id="IPR003959">
    <property type="entry name" value="ATPase_AAA_core"/>
</dbReference>
<evidence type="ECO:0000313" key="2">
    <source>
        <dbReference type="EMBL" id="CUQ10780.1"/>
    </source>
</evidence>
<dbReference type="GO" id="GO:0016887">
    <property type="term" value="F:ATP hydrolysis activity"/>
    <property type="evidence" value="ECO:0007669"/>
    <property type="project" value="InterPro"/>
</dbReference>
<feature type="domain" description="ATPase AAA-type core" evidence="1">
    <location>
        <begin position="206"/>
        <end position="314"/>
    </location>
</feature>
<evidence type="ECO:0000259" key="1">
    <source>
        <dbReference type="Pfam" id="PF13304"/>
    </source>
</evidence>
<protein>
    <submittedName>
        <fullName evidence="2">Recombination protein F</fullName>
    </submittedName>
</protein>
<dbReference type="InterPro" id="IPR051396">
    <property type="entry name" value="Bact_Antivir_Def_Nuclease"/>
</dbReference>
<reference evidence="2 3" key="1">
    <citation type="submission" date="2015-09" db="EMBL/GenBank/DDBJ databases">
        <authorList>
            <consortium name="Pathogen Informatics"/>
        </authorList>
    </citation>
    <scope>NUCLEOTIDE SEQUENCE [LARGE SCALE GENOMIC DNA]</scope>
    <source>
        <strain evidence="2 3">2789STDY5834865</strain>
    </source>
</reference>
<dbReference type="CDD" id="cd00267">
    <property type="entry name" value="ABC_ATPase"/>
    <property type="match status" value="1"/>
</dbReference>
<dbReference type="Gene3D" id="3.40.50.300">
    <property type="entry name" value="P-loop containing nucleotide triphosphate hydrolases"/>
    <property type="match status" value="1"/>
</dbReference>
<dbReference type="InterPro" id="IPR027417">
    <property type="entry name" value="P-loop_NTPase"/>
</dbReference>
<dbReference type="RefSeq" id="WP_057572967.1">
    <property type="nucleotide sequence ID" value="NZ_CAUDZF010000115.1"/>
</dbReference>
<dbReference type="PANTHER" id="PTHR43581">
    <property type="entry name" value="ATP/GTP PHOSPHATASE"/>
    <property type="match status" value="1"/>
</dbReference>
<dbReference type="EMBL" id="CZAB01000088">
    <property type="protein sequence ID" value="CUQ10780.1"/>
    <property type="molecule type" value="Genomic_DNA"/>
</dbReference>
<dbReference type="Pfam" id="PF13304">
    <property type="entry name" value="AAA_21"/>
    <property type="match status" value="1"/>
</dbReference>
<name>A0A174TTH2_9FIRM</name>
<gene>
    <name evidence="2" type="ORF">ERS852480_04876</name>
</gene>
<proteinExistence type="predicted"/>
<dbReference type="SUPFAM" id="SSF52540">
    <property type="entry name" value="P-loop containing nucleoside triphosphate hydrolases"/>
    <property type="match status" value="1"/>
</dbReference>
<dbReference type="PANTHER" id="PTHR43581:SF4">
    <property type="entry name" value="ATP_GTP PHOSPHATASE"/>
    <property type="match status" value="1"/>
</dbReference>
<evidence type="ECO:0000313" key="3">
    <source>
        <dbReference type="Proteomes" id="UP000095512"/>
    </source>
</evidence>
<dbReference type="Proteomes" id="UP000095512">
    <property type="component" value="Unassembled WGS sequence"/>
</dbReference>
<sequence length="364" mass="41849">MEKHIQQFNIHAYKGIHDLTLDHLNSINILTGDNNSGKTSVLELLSSLDNPQNTGAWLLCSRTDSLRSRNRLYFNGFYNMFPIDNDIKNISYSFVDEANILNTIKLMAEIEETQISEREMYRLNGLLRTGSTKRDDEIIDALCMHLYTYINNDKVNEDSIYDFQSKISRFVNKKVRFTRTTYVSPVDHATGMLNLDYILSDSELYEEMLNILQVFDDNITNINALKNDNNPFFTEYMVLTKNHSKALPLTAYGDGMKKALLLLSAVVRSRNGILLLDEFETAIHTSAMDSIFSWLLKSALKLNVQVFLTSHSKEAIEKIMQCSAELQPYINLYTLYNFEGKNYVRTMTCQEAINAQDNLGLELR</sequence>